<evidence type="ECO:0000313" key="2">
    <source>
        <dbReference type="Proteomes" id="UP000007123"/>
    </source>
</evidence>
<keyword evidence="2" id="KW-1185">Reference proteome</keyword>
<name>K2QA91_9HYPH</name>
<dbReference type="Proteomes" id="UP000007123">
    <property type="component" value="Unassembled WGS sequence"/>
</dbReference>
<dbReference type="AlphaFoldDB" id="K2QA91"/>
<sequence>MFITLSVLAALISGMFVASVASAITALKRENDDFRAMMERRKAF</sequence>
<evidence type="ECO:0000313" key="1">
    <source>
        <dbReference type="EMBL" id="EKF57961.1"/>
    </source>
</evidence>
<dbReference type="EMBL" id="ALJF01000014">
    <property type="protein sequence ID" value="EKF57961.1"/>
    <property type="molecule type" value="Genomic_DNA"/>
</dbReference>
<gene>
    <name evidence="1" type="ORF">QWE_18584</name>
</gene>
<organism evidence="1 2">
    <name type="scientific">Agrobacterium albertimagni AOL15</name>
    <dbReference type="NCBI Taxonomy" id="1156935"/>
    <lineage>
        <taxon>Bacteria</taxon>
        <taxon>Pseudomonadati</taxon>
        <taxon>Pseudomonadota</taxon>
        <taxon>Alphaproteobacteria</taxon>
        <taxon>Hyphomicrobiales</taxon>
        <taxon>Rhizobiaceae</taxon>
        <taxon>Rhizobium/Agrobacterium group</taxon>
        <taxon>Agrobacterium</taxon>
    </lineage>
</organism>
<dbReference type="PATRIC" id="fig|1156935.5.peg.3780"/>
<reference evidence="1 2" key="1">
    <citation type="journal article" date="2012" name="J. Bacteriol.">
        <title>Draft Genome Sequence of Agrobacterium albertimagni Strain AOL15.</title>
        <authorList>
            <person name="Trimble W.L."/>
            <person name="Phung le T."/>
            <person name="Meyer F."/>
            <person name="Gilbert J.A."/>
            <person name="Silver S."/>
        </authorList>
    </citation>
    <scope>NUCLEOTIDE SEQUENCE [LARGE SCALE GENOMIC DNA]</scope>
    <source>
        <strain evidence="1 2">AOL15</strain>
    </source>
</reference>
<accession>K2QA91</accession>
<dbReference type="RefSeq" id="WP_006727707.1">
    <property type="nucleotide sequence ID" value="NZ_ALJF01000014.1"/>
</dbReference>
<proteinExistence type="predicted"/>
<comment type="caution">
    <text evidence="1">The sequence shown here is derived from an EMBL/GenBank/DDBJ whole genome shotgun (WGS) entry which is preliminary data.</text>
</comment>
<protein>
    <submittedName>
        <fullName evidence="1">Uncharacterized protein</fullName>
    </submittedName>
</protein>